<accession>A0ABP1RME9</accession>
<feature type="transmembrane region" description="Helical" evidence="1">
    <location>
        <begin position="45"/>
        <end position="66"/>
    </location>
</feature>
<dbReference type="EMBL" id="CAXLJM020000085">
    <property type="protein sequence ID" value="CAL8130739.1"/>
    <property type="molecule type" value="Genomic_DNA"/>
</dbReference>
<feature type="transmembrane region" description="Helical" evidence="1">
    <location>
        <begin position="81"/>
        <end position="103"/>
    </location>
</feature>
<sequence>MAEPLFGNRLIYSFMFGYLYPTLIDMDPKERLIIKHKFDRKLIPWLTFAVFGFSFIGILPIGYILFREMYFPSGHTSMNSLAIYIGVLVGNILPLALCTLPLVNEEYVGAMNQIFMWNKKLQNDYPDLARKVATEEERKRDAIGLFLCATVICIGCCAFGGTVIAVVFNTDQFYYLFEEILPNPTERETLKHIILPFITRFFLFYRF</sequence>
<keyword evidence="1" id="KW-0472">Membrane</keyword>
<dbReference type="Proteomes" id="UP001642540">
    <property type="component" value="Unassembled WGS sequence"/>
</dbReference>
<keyword evidence="1" id="KW-1133">Transmembrane helix</keyword>
<feature type="transmembrane region" description="Helical" evidence="1">
    <location>
        <begin position="6"/>
        <end position="24"/>
    </location>
</feature>
<name>A0ABP1RME9_9HEXA</name>
<gene>
    <name evidence="2" type="ORF">ODALV1_LOCUS23860</name>
</gene>
<organism evidence="2 3">
    <name type="scientific">Orchesella dallaii</name>
    <dbReference type="NCBI Taxonomy" id="48710"/>
    <lineage>
        <taxon>Eukaryota</taxon>
        <taxon>Metazoa</taxon>
        <taxon>Ecdysozoa</taxon>
        <taxon>Arthropoda</taxon>
        <taxon>Hexapoda</taxon>
        <taxon>Collembola</taxon>
        <taxon>Entomobryomorpha</taxon>
        <taxon>Entomobryoidea</taxon>
        <taxon>Orchesellidae</taxon>
        <taxon>Orchesellinae</taxon>
        <taxon>Orchesella</taxon>
    </lineage>
</organism>
<comment type="caution">
    <text evidence="2">The sequence shown here is derived from an EMBL/GenBank/DDBJ whole genome shotgun (WGS) entry which is preliminary data.</text>
</comment>
<reference evidence="2 3" key="1">
    <citation type="submission" date="2024-08" db="EMBL/GenBank/DDBJ databases">
        <authorList>
            <person name="Cucini C."/>
            <person name="Frati F."/>
        </authorList>
    </citation>
    <scope>NUCLEOTIDE SEQUENCE [LARGE SCALE GENOMIC DNA]</scope>
</reference>
<keyword evidence="1" id="KW-0812">Transmembrane</keyword>
<feature type="transmembrane region" description="Helical" evidence="1">
    <location>
        <begin position="145"/>
        <end position="169"/>
    </location>
</feature>
<proteinExistence type="predicted"/>
<evidence type="ECO:0000256" key="1">
    <source>
        <dbReference type="SAM" id="Phobius"/>
    </source>
</evidence>
<evidence type="ECO:0000313" key="2">
    <source>
        <dbReference type="EMBL" id="CAL8130739.1"/>
    </source>
</evidence>
<evidence type="ECO:0000313" key="3">
    <source>
        <dbReference type="Proteomes" id="UP001642540"/>
    </source>
</evidence>
<keyword evidence="3" id="KW-1185">Reference proteome</keyword>
<protein>
    <submittedName>
        <fullName evidence="2">Uncharacterized protein</fullName>
    </submittedName>
</protein>